<keyword evidence="4" id="KW-1185">Reference proteome</keyword>
<name>A0AAD4TGR7_9MAGN</name>
<dbReference type="Pfam" id="PF23598">
    <property type="entry name" value="LRR_14"/>
    <property type="match status" value="1"/>
</dbReference>
<dbReference type="InterPro" id="IPR032675">
    <property type="entry name" value="LRR_dom_sf"/>
</dbReference>
<evidence type="ECO:0000313" key="3">
    <source>
        <dbReference type="EMBL" id="KAI3955710.1"/>
    </source>
</evidence>
<reference evidence="3" key="1">
    <citation type="submission" date="2022-04" db="EMBL/GenBank/DDBJ databases">
        <title>A functionally conserved STORR gene fusion in Papaver species that diverged 16.8 million years ago.</title>
        <authorList>
            <person name="Catania T."/>
        </authorList>
    </citation>
    <scope>NUCLEOTIDE SEQUENCE</scope>
    <source>
        <strain evidence="3">S-188037</strain>
    </source>
</reference>
<feature type="domain" description="Disease resistance R13L4/SHOC-2-like LRR" evidence="2">
    <location>
        <begin position="1"/>
        <end position="190"/>
    </location>
</feature>
<dbReference type="AlphaFoldDB" id="A0AAD4TGR7"/>
<organism evidence="3 4">
    <name type="scientific">Papaver atlanticum</name>
    <dbReference type="NCBI Taxonomy" id="357466"/>
    <lineage>
        <taxon>Eukaryota</taxon>
        <taxon>Viridiplantae</taxon>
        <taxon>Streptophyta</taxon>
        <taxon>Embryophyta</taxon>
        <taxon>Tracheophyta</taxon>
        <taxon>Spermatophyta</taxon>
        <taxon>Magnoliopsida</taxon>
        <taxon>Ranunculales</taxon>
        <taxon>Papaveraceae</taxon>
        <taxon>Papaveroideae</taxon>
        <taxon>Papaver</taxon>
    </lineage>
</organism>
<sequence>INKLTRLRYLNLSGSRFLRLPDTVCNLELLETLILNDCEELNMIPQQIGKLIKLRHLDLKNTPNLQYFPEGFGRLTALRTLSKFVIASKSSRKGAKIGELKELNLLKGHLEISGFKRVKSGSDAMKAELVKKKHLQSICLNFECNPVQNPEAINIMENVLEALNPFPEMRNNVEVRNYVSSKYPTWIDASTRFTSN</sequence>
<comment type="caution">
    <text evidence="3">The sequence shown here is derived from an EMBL/GenBank/DDBJ whole genome shotgun (WGS) entry which is preliminary data.</text>
</comment>
<dbReference type="EMBL" id="JAJJMB010001716">
    <property type="protein sequence ID" value="KAI3955710.1"/>
    <property type="molecule type" value="Genomic_DNA"/>
</dbReference>
<dbReference type="PANTHER" id="PTHR47186:SF3">
    <property type="entry name" value="OS09G0267800 PROTEIN"/>
    <property type="match status" value="1"/>
</dbReference>
<dbReference type="PANTHER" id="PTHR47186">
    <property type="entry name" value="LEUCINE-RICH REPEAT-CONTAINING PROTEIN 57"/>
    <property type="match status" value="1"/>
</dbReference>
<accession>A0AAD4TGR7</accession>
<dbReference type="Gene3D" id="3.80.10.10">
    <property type="entry name" value="Ribonuclease Inhibitor"/>
    <property type="match status" value="1"/>
</dbReference>
<dbReference type="InterPro" id="IPR055414">
    <property type="entry name" value="LRR_R13L4/SHOC2-like"/>
</dbReference>
<dbReference type="SUPFAM" id="SSF52058">
    <property type="entry name" value="L domain-like"/>
    <property type="match status" value="1"/>
</dbReference>
<proteinExistence type="predicted"/>
<keyword evidence="1" id="KW-0677">Repeat</keyword>
<protein>
    <recommendedName>
        <fullName evidence="2">Disease resistance R13L4/SHOC-2-like LRR domain-containing protein</fullName>
    </recommendedName>
</protein>
<dbReference type="Proteomes" id="UP001202328">
    <property type="component" value="Unassembled WGS sequence"/>
</dbReference>
<gene>
    <name evidence="3" type="ORF">MKW98_006070</name>
</gene>
<evidence type="ECO:0000256" key="1">
    <source>
        <dbReference type="ARBA" id="ARBA00022737"/>
    </source>
</evidence>
<evidence type="ECO:0000313" key="4">
    <source>
        <dbReference type="Proteomes" id="UP001202328"/>
    </source>
</evidence>
<feature type="non-terminal residue" evidence="3">
    <location>
        <position position="1"/>
    </location>
</feature>
<evidence type="ECO:0000259" key="2">
    <source>
        <dbReference type="Pfam" id="PF23598"/>
    </source>
</evidence>